<keyword evidence="3 4" id="KW-0693">Viral RNA replication</keyword>
<dbReference type="EC" id="2.7.7.48" evidence="4"/>
<dbReference type="InterPro" id="IPR002166">
    <property type="entry name" value="RNA_pol_HCV"/>
</dbReference>
<dbReference type="GO" id="GO:0003723">
    <property type="term" value="F:RNA binding"/>
    <property type="evidence" value="ECO:0007669"/>
    <property type="project" value="InterPro"/>
</dbReference>
<proteinExistence type="predicted"/>
<evidence type="ECO:0000256" key="2">
    <source>
        <dbReference type="ARBA" id="ARBA00022695"/>
    </source>
</evidence>
<dbReference type="InterPro" id="IPR043502">
    <property type="entry name" value="DNA/RNA_pol_sf"/>
</dbReference>
<gene>
    <name evidence="6" type="ORF">H2Rhizo334413_000002</name>
</gene>
<accession>A0A514CZB9</accession>
<protein>
    <recommendedName>
        <fullName evidence="4">RNA-directed RNA polymerase</fullName>
        <ecNumber evidence="4">2.7.7.48</ecNumber>
    </recommendedName>
</protein>
<sequence>MSGDMNTSVGNCLLMCSLVFEYIKEIKVKARLFNNGDDCVLFMERRDLEKFSFKLHSWFTNYGFDLTIEDPVYCFERVNFCQMNPVNDGDKYVMMRNPFVAMRKDGVSLKPIDSEKLYKRWVRTVGEGGMSLTGGLPVSQCYYASMIKCSSNARPLTKDEMFRDSGLYRWSRGMTRRFRAPSTLSRVSFYLAFGTTPEEQQALEAVYQHSIWSYRLENFGRLVHLPRWA</sequence>
<comment type="catalytic activity">
    <reaction evidence="4">
        <text>RNA(n) + a ribonucleoside 5'-triphosphate = RNA(n+1) + diphosphate</text>
        <dbReference type="Rhea" id="RHEA:21248"/>
        <dbReference type="Rhea" id="RHEA-COMP:14527"/>
        <dbReference type="Rhea" id="RHEA-COMP:17342"/>
        <dbReference type="ChEBI" id="CHEBI:33019"/>
        <dbReference type="ChEBI" id="CHEBI:61557"/>
        <dbReference type="ChEBI" id="CHEBI:140395"/>
        <dbReference type="EC" id="2.7.7.48"/>
    </reaction>
</comment>
<organism evidence="6">
    <name type="scientific">Riboviria sp</name>
    <dbReference type="NCBI Taxonomy" id="2585031"/>
    <lineage>
        <taxon>Viruses</taxon>
        <taxon>Riboviria</taxon>
    </lineage>
</organism>
<keyword evidence="4" id="KW-0547">Nucleotide-binding</keyword>
<dbReference type="GO" id="GO:0039694">
    <property type="term" value="P:viral RNA genome replication"/>
    <property type="evidence" value="ECO:0007669"/>
    <property type="project" value="InterPro"/>
</dbReference>
<dbReference type="InterPro" id="IPR007094">
    <property type="entry name" value="RNA-dir_pol_PSvirus"/>
</dbReference>
<dbReference type="Pfam" id="PF00998">
    <property type="entry name" value="RdRP_3"/>
    <property type="match status" value="1"/>
</dbReference>
<feature type="domain" description="RdRp catalytic" evidence="5">
    <location>
        <begin position="1"/>
        <end position="51"/>
    </location>
</feature>
<evidence type="ECO:0000256" key="4">
    <source>
        <dbReference type="RuleBase" id="RU363062"/>
    </source>
</evidence>
<evidence type="ECO:0000256" key="3">
    <source>
        <dbReference type="ARBA" id="ARBA00022953"/>
    </source>
</evidence>
<keyword evidence="1 4" id="KW-0808">Transferase</keyword>
<dbReference type="Gene3D" id="3.30.70.270">
    <property type="match status" value="1"/>
</dbReference>
<keyword evidence="2 4" id="KW-0548">Nucleotidyltransferase</keyword>
<name>A0A514CZB9_9VIRU</name>
<evidence type="ECO:0000313" key="6">
    <source>
        <dbReference type="EMBL" id="QDH86712.1"/>
    </source>
</evidence>
<reference evidence="6" key="1">
    <citation type="submission" date="2019-05" db="EMBL/GenBank/DDBJ databases">
        <title>Metatranscriptomic reconstruction reveals RNA viruses with the potential to shape carbon cycling in soil.</title>
        <authorList>
            <person name="Starr E.P."/>
            <person name="Nuccio E."/>
            <person name="Pett-Ridge J."/>
            <person name="Banfield J.F."/>
            <person name="Firestone M.K."/>
        </authorList>
    </citation>
    <scope>NUCLEOTIDE SEQUENCE</scope>
    <source>
        <strain evidence="6">H2_Rhizo_33_scaffold_4413</strain>
    </source>
</reference>
<dbReference type="PROSITE" id="PS50507">
    <property type="entry name" value="RDRP_SSRNA_POS"/>
    <property type="match status" value="1"/>
</dbReference>
<dbReference type="GO" id="GO:0003968">
    <property type="term" value="F:RNA-directed RNA polymerase activity"/>
    <property type="evidence" value="ECO:0007669"/>
    <property type="project" value="UniProtKB-KW"/>
</dbReference>
<keyword evidence="4 6" id="KW-0696">RNA-directed RNA polymerase</keyword>
<evidence type="ECO:0000259" key="5">
    <source>
        <dbReference type="PROSITE" id="PS50507"/>
    </source>
</evidence>
<dbReference type="SUPFAM" id="SSF56672">
    <property type="entry name" value="DNA/RNA polymerases"/>
    <property type="match status" value="1"/>
</dbReference>
<dbReference type="GO" id="GO:0000166">
    <property type="term" value="F:nucleotide binding"/>
    <property type="evidence" value="ECO:0007669"/>
    <property type="project" value="UniProtKB-KW"/>
</dbReference>
<dbReference type="EMBL" id="MN032865">
    <property type="protein sequence ID" value="QDH86712.1"/>
    <property type="molecule type" value="Genomic_DNA"/>
</dbReference>
<dbReference type="InterPro" id="IPR043128">
    <property type="entry name" value="Rev_trsase/Diguanyl_cyclase"/>
</dbReference>
<evidence type="ECO:0000256" key="1">
    <source>
        <dbReference type="ARBA" id="ARBA00022679"/>
    </source>
</evidence>